<dbReference type="InterPro" id="IPR032466">
    <property type="entry name" value="Metal_Hydrolase"/>
</dbReference>
<dbReference type="AlphaFoldDB" id="A0A382S903"/>
<gene>
    <name evidence="3" type="ORF">METZ01_LOCUS359197</name>
</gene>
<protein>
    <recommendedName>
        <fullName evidence="2">Amidohydrolase-related domain-containing protein</fullName>
    </recommendedName>
</protein>
<reference evidence="3" key="1">
    <citation type="submission" date="2018-05" db="EMBL/GenBank/DDBJ databases">
        <authorList>
            <person name="Lanie J.A."/>
            <person name="Ng W.-L."/>
            <person name="Kazmierczak K.M."/>
            <person name="Andrzejewski T.M."/>
            <person name="Davidsen T.M."/>
            <person name="Wayne K.J."/>
            <person name="Tettelin H."/>
            <person name="Glass J.I."/>
            <person name="Rusch D."/>
            <person name="Podicherti R."/>
            <person name="Tsui H.-C.T."/>
            <person name="Winkler M.E."/>
        </authorList>
    </citation>
    <scope>NUCLEOTIDE SEQUENCE</scope>
</reference>
<dbReference type="PANTHER" id="PTHR21240:SF28">
    <property type="entry name" value="ISO-OROTATE DECARBOXYLASE (EUROFUNG)"/>
    <property type="match status" value="1"/>
</dbReference>
<dbReference type="InterPro" id="IPR006680">
    <property type="entry name" value="Amidohydro-rel"/>
</dbReference>
<evidence type="ECO:0000259" key="2">
    <source>
        <dbReference type="Pfam" id="PF04909"/>
    </source>
</evidence>
<dbReference type="EMBL" id="UINC01127310">
    <property type="protein sequence ID" value="SVD06343.1"/>
    <property type="molecule type" value="Genomic_DNA"/>
</dbReference>
<dbReference type="Gene3D" id="3.20.20.140">
    <property type="entry name" value="Metal-dependent hydrolases"/>
    <property type="match status" value="1"/>
</dbReference>
<feature type="non-terminal residue" evidence="3">
    <location>
        <position position="252"/>
    </location>
</feature>
<dbReference type="GO" id="GO:0019748">
    <property type="term" value="P:secondary metabolic process"/>
    <property type="evidence" value="ECO:0007669"/>
    <property type="project" value="TreeGrafter"/>
</dbReference>
<dbReference type="Pfam" id="PF04909">
    <property type="entry name" value="Amidohydro_2"/>
    <property type="match status" value="1"/>
</dbReference>
<dbReference type="InterPro" id="IPR032465">
    <property type="entry name" value="ACMSD"/>
</dbReference>
<evidence type="ECO:0000256" key="1">
    <source>
        <dbReference type="ARBA" id="ARBA00023239"/>
    </source>
</evidence>
<dbReference type="SUPFAM" id="SSF51556">
    <property type="entry name" value="Metallo-dependent hydrolases"/>
    <property type="match status" value="1"/>
</dbReference>
<feature type="domain" description="Amidohydrolase-related" evidence="2">
    <location>
        <begin position="116"/>
        <end position="211"/>
    </location>
</feature>
<evidence type="ECO:0000313" key="3">
    <source>
        <dbReference type="EMBL" id="SVD06343.1"/>
    </source>
</evidence>
<dbReference type="GO" id="GO:0005737">
    <property type="term" value="C:cytoplasm"/>
    <property type="evidence" value="ECO:0007669"/>
    <property type="project" value="TreeGrafter"/>
</dbReference>
<organism evidence="3">
    <name type="scientific">marine metagenome</name>
    <dbReference type="NCBI Taxonomy" id="408172"/>
    <lineage>
        <taxon>unclassified sequences</taxon>
        <taxon>metagenomes</taxon>
        <taxon>ecological metagenomes</taxon>
    </lineage>
</organism>
<dbReference type="PANTHER" id="PTHR21240">
    <property type="entry name" value="2-AMINO-3-CARBOXYLMUCONATE-6-SEMIALDEHYDE DECARBOXYLASE"/>
    <property type="match status" value="1"/>
</dbReference>
<keyword evidence="1" id="KW-0456">Lyase</keyword>
<dbReference type="GO" id="GO:0016787">
    <property type="term" value="F:hydrolase activity"/>
    <property type="evidence" value="ECO:0007669"/>
    <property type="project" value="InterPro"/>
</dbReference>
<dbReference type="GO" id="GO:0016831">
    <property type="term" value="F:carboxy-lyase activity"/>
    <property type="evidence" value="ECO:0007669"/>
    <property type="project" value="InterPro"/>
</dbReference>
<sequence length="252" mass="27673">MLDNKLCISADSHMVESAEFFEPLKDMFGDKAPHMVIADPDRGPQLDLGNGKLGIGLSGFFQTNVDFLNEEARKASLRAGYDLARPGCYDVGERLKDLVLDGLDAEVIYPSVIFNVYQIDNLDIVKAAFRLYNDWVADFCKGAPNKLFPLASVQLFDLDEAIREMERSKSMGHVGLSIAATAPPDRLYTDPWYDKFWAAADDLEMSLNMHIFTGATDSHGLAPRHPSSRANGALSFAGMAMTVADLIQSGVC</sequence>
<name>A0A382S903_9ZZZZ</name>
<proteinExistence type="predicted"/>
<accession>A0A382S903</accession>